<dbReference type="InParanoid" id="A0A078ABW0"/>
<dbReference type="PANTHER" id="PTHR44167">
    <property type="entry name" value="OVARIAN-SPECIFIC SERINE/THREONINE-PROTEIN KINASE LOK-RELATED"/>
    <property type="match status" value="1"/>
</dbReference>
<protein>
    <submittedName>
        <fullName evidence="2">Serine threonine protein kinase</fullName>
    </submittedName>
</protein>
<accession>A0A078ABW0</accession>
<evidence type="ECO:0000259" key="1">
    <source>
        <dbReference type="PROSITE" id="PS50011"/>
    </source>
</evidence>
<dbReference type="Proteomes" id="UP000039865">
    <property type="component" value="Unassembled WGS sequence"/>
</dbReference>
<dbReference type="InterPro" id="IPR011009">
    <property type="entry name" value="Kinase-like_dom_sf"/>
</dbReference>
<feature type="domain" description="Protein kinase" evidence="1">
    <location>
        <begin position="55"/>
        <end position="295"/>
    </location>
</feature>
<gene>
    <name evidence="2" type="primary">Contig2792.g2990</name>
    <name evidence="2" type="ORF">STYLEM_8063</name>
</gene>
<dbReference type="PANTHER" id="PTHR44167:SF18">
    <property type="entry name" value="PROTEIN KINASE DOMAIN-CONTAINING PROTEIN"/>
    <property type="match status" value="1"/>
</dbReference>
<proteinExistence type="predicted"/>
<keyword evidence="2" id="KW-0808">Transferase</keyword>
<evidence type="ECO:0000313" key="2">
    <source>
        <dbReference type="EMBL" id="CDW79077.1"/>
    </source>
</evidence>
<dbReference type="EMBL" id="CCKQ01007669">
    <property type="protein sequence ID" value="CDW79077.1"/>
    <property type="molecule type" value="Genomic_DNA"/>
</dbReference>
<dbReference type="Gene3D" id="1.10.510.10">
    <property type="entry name" value="Transferase(Phosphotransferase) domain 1"/>
    <property type="match status" value="2"/>
</dbReference>
<dbReference type="PROSITE" id="PS50011">
    <property type="entry name" value="PROTEIN_KINASE_DOM"/>
    <property type="match status" value="1"/>
</dbReference>
<keyword evidence="2" id="KW-0418">Kinase</keyword>
<dbReference type="OrthoDB" id="371082at2759"/>
<dbReference type="SUPFAM" id="SSF56112">
    <property type="entry name" value="Protein kinase-like (PK-like)"/>
    <property type="match status" value="1"/>
</dbReference>
<sequence length="522" mass="60583">MRKHDNKNQSQKYQKFDIIKNKQYITFVQLENNSEQKWSAFLNNYVIRLDLPRRYKIIKSIGEGSNAQVFKAKKIQYTSLDCIEEIKQQQIDEQKIPRYYALKSLNKSTFDNFESFKTLILNEINALRQLKLCDNIIQLYKVYESSSHLFMLMEYSEGGSLVDNILLNSRQDFNYDLRVADFGLSTELKPGQYLTAKCGTPTYIAPEMLQGAPYDTKVDIFALGSIMYNLITGKFLFESKRQDDILYLNKKCDLSHVKFFTKDVSYECKDLLDMLLQKNPLNRPTAREALQHPWFSSDRQALEAGLLINNYQLCPFERNQNITSLMINLNNNSAAFSQNCTNSRQDLINSSLKMKKESNSPSPNSSFYDLIKHNRRQGLSFQNATSSPQNLKEQNHEFYQINMVNKSLKNRVITITPDPNDMAGLKDSQFIISKSKQSQLKNLDESASAYINCGQKNSLISKTHSQSIYCREGEIRQIDLDEDFGVSSHKHKIYDLVYYQCEKKLLGNKNENIQLGQKRRFI</sequence>
<dbReference type="Pfam" id="PF00069">
    <property type="entry name" value="Pkinase"/>
    <property type="match status" value="2"/>
</dbReference>
<reference evidence="2 3" key="1">
    <citation type="submission" date="2014-06" db="EMBL/GenBank/DDBJ databases">
        <authorList>
            <person name="Swart Estienne"/>
        </authorList>
    </citation>
    <scope>NUCLEOTIDE SEQUENCE [LARGE SCALE GENOMIC DNA]</scope>
    <source>
        <strain evidence="2 3">130c</strain>
    </source>
</reference>
<dbReference type="GO" id="GO:0044773">
    <property type="term" value="P:mitotic DNA damage checkpoint signaling"/>
    <property type="evidence" value="ECO:0007669"/>
    <property type="project" value="TreeGrafter"/>
</dbReference>
<dbReference type="GO" id="GO:0005634">
    <property type="term" value="C:nucleus"/>
    <property type="evidence" value="ECO:0007669"/>
    <property type="project" value="TreeGrafter"/>
</dbReference>
<keyword evidence="3" id="KW-1185">Reference proteome</keyword>
<dbReference type="InterPro" id="IPR000719">
    <property type="entry name" value="Prot_kinase_dom"/>
</dbReference>
<dbReference type="AlphaFoldDB" id="A0A078ABW0"/>
<dbReference type="GO" id="GO:0004674">
    <property type="term" value="F:protein serine/threonine kinase activity"/>
    <property type="evidence" value="ECO:0007669"/>
    <property type="project" value="TreeGrafter"/>
</dbReference>
<name>A0A078ABW0_STYLE</name>
<organism evidence="2 3">
    <name type="scientific">Stylonychia lemnae</name>
    <name type="common">Ciliate</name>
    <dbReference type="NCBI Taxonomy" id="5949"/>
    <lineage>
        <taxon>Eukaryota</taxon>
        <taxon>Sar</taxon>
        <taxon>Alveolata</taxon>
        <taxon>Ciliophora</taxon>
        <taxon>Intramacronucleata</taxon>
        <taxon>Spirotrichea</taxon>
        <taxon>Stichotrichia</taxon>
        <taxon>Sporadotrichida</taxon>
        <taxon>Oxytrichidae</taxon>
        <taxon>Stylonychinae</taxon>
        <taxon>Stylonychia</taxon>
    </lineage>
</organism>
<dbReference type="GO" id="GO:0005524">
    <property type="term" value="F:ATP binding"/>
    <property type="evidence" value="ECO:0007669"/>
    <property type="project" value="InterPro"/>
</dbReference>
<dbReference type="GO" id="GO:0005737">
    <property type="term" value="C:cytoplasm"/>
    <property type="evidence" value="ECO:0007669"/>
    <property type="project" value="TreeGrafter"/>
</dbReference>
<evidence type="ECO:0000313" key="3">
    <source>
        <dbReference type="Proteomes" id="UP000039865"/>
    </source>
</evidence>
<dbReference type="OMA" id="MLMEYSE"/>